<evidence type="ECO:0000313" key="3">
    <source>
        <dbReference type="Proteomes" id="UP001396898"/>
    </source>
</evidence>
<comment type="caution">
    <text evidence="2">The sequence shown here is derived from an EMBL/GenBank/DDBJ whole genome shotgun (WGS) entry which is preliminary data.</text>
</comment>
<dbReference type="Gene3D" id="1.25.40.20">
    <property type="entry name" value="Ankyrin repeat-containing domain"/>
    <property type="match status" value="1"/>
</dbReference>
<organism evidence="2 3">
    <name type="scientific">Apiospora marii</name>
    <dbReference type="NCBI Taxonomy" id="335849"/>
    <lineage>
        <taxon>Eukaryota</taxon>
        <taxon>Fungi</taxon>
        <taxon>Dikarya</taxon>
        <taxon>Ascomycota</taxon>
        <taxon>Pezizomycotina</taxon>
        <taxon>Sordariomycetes</taxon>
        <taxon>Xylariomycetidae</taxon>
        <taxon>Amphisphaeriales</taxon>
        <taxon>Apiosporaceae</taxon>
        <taxon>Apiospora</taxon>
    </lineage>
</organism>
<protein>
    <recommendedName>
        <fullName evidence="4">F-box domain-containing protein</fullName>
    </recommendedName>
</protein>
<evidence type="ECO:0000313" key="2">
    <source>
        <dbReference type="EMBL" id="KAK8001624.1"/>
    </source>
</evidence>
<dbReference type="EMBL" id="JAQQWI010000018">
    <property type="protein sequence ID" value="KAK8001624.1"/>
    <property type="molecule type" value="Genomic_DNA"/>
</dbReference>
<gene>
    <name evidence="2" type="ORF">PG991_013846</name>
</gene>
<evidence type="ECO:0000256" key="1">
    <source>
        <dbReference type="SAM" id="MobiDB-lite"/>
    </source>
</evidence>
<evidence type="ECO:0008006" key="4">
    <source>
        <dbReference type="Google" id="ProtNLM"/>
    </source>
</evidence>
<name>A0ABR1R7A5_9PEZI</name>
<keyword evidence="3" id="KW-1185">Reference proteome</keyword>
<dbReference type="Proteomes" id="UP001396898">
    <property type="component" value="Unassembled WGS sequence"/>
</dbReference>
<feature type="region of interest" description="Disordered" evidence="1">
    <location>
        <begin position="123"/>
        <end position="145"/>
    </location>
</feature>
<reference evidence="2 3" key="1">
    <citation type="submission" date="2023-01" db="EMBL/GenBank/DDBJ databases">
        <title>Analysis of 21 Apiospora genomes using comparative genomics revels a genus with tremendous synthesis potential of carbohydrate active enzymes and secondary metabolites.</title>
        <authorList>
            <person name="Sorensen T."/>
        </authorList>
    </citation>
    <scope>NUCLEOTIDE SEQUENCE [LARGE SCALE GENOMIC DNA]</scope>
    <source>
        <strain evidence="2 3">CBS 20057</strain>
    </source>
</reference>
<accession>A0ABR1R7A5</accession>
<dbReference type="InterPro" id="IPR036770">
    <property type="entry name" value="Ankyrin_rpt-contain_sf"/>
</dbReference>
<proteinExistence type="predicted"/>
<dbReference type="SUPFAM" id="SSF48403">
    <property type="entry name" value="Ankyrin repeat"/>
    <property type="match status" value="1"/>
</dbReference>
<sequence length="495" mass="55517">MTQALRLNYPNTDMQILDLPNELLQGILISSIHARTLKRGLRLRLPTPERINENLVPALYASRALERYTAREVGTRSLWRVRHDCHGAKKLWHDYLVHRAMGETDPGAGWFVEIRQTAEALWAATRTSSSSSSDGDHPSQSRPRNTVRDIVDGLCWLVLESRTPSPGERQHPGPRVETNAAANMLCAAAYFNELPVAATLLGRGECTPSRDTDLFPPPIDIAAFRGHAEMLDLFQNHIWVVAEATGGKSSMPHDLDEEWIRWSVERWPGAIRGALLADDLPMLQRAIFPPTLSDYPPPLLSRRFAFAETGDASPVSNLTALQWSAQSPAMWDYIMQLGAAPSSDTQQMDTEWIRRGNLTMLRHYRTRIAAIHRSPPQVVPLDPACRLGHEDIVDYLLEEHACHGEQSGTQRYALSLITARAGSVRIMAKLIDYGILSPEQGRLKNLLAEVVRGEDLAMLKMLLRKGYVFTEQDRQYAATMASKWGLESMVDHLKS</sequence>